<dbReference type="Pfam" id="PF01212">
    <property type="entry name" value="Beta_elim_lyase"/>
    <property type="match status" value="1"/>
</dbReference>
<comment type="cofactor">
    <cofactor evidence="1">
        <name>pyridoxal 5'-phosphate</name>
        <dbReference type="ChEBI" id="CHEBI:597326"/>
    </cofactor>
</comment>
<evidence type="ECO:0000259" key="4">
    <source>
        <dbReference type="Pfam" id="PF01212"/>
    </source>
</evidence>
<keyword evidence="6" id="KW-1185">Reference proteome</keyword>
<organism evidence="5 6">
    <name type="scientific">Anaeromyxobacter oryzae</name>
    <dbReference type="NCBI Taxonomy" id="2918170"/>
    <lineage>
        <taxon>Bacteria</taxon>
        <taxon>Pseudomonadati</taxon>
        <taxon>Myxococcota</taxon>
        <taxon>Myxococcia</taxon>
        <taxon>Myxococcales</taxon>
        <taxon>Cystobacterineae</taxon>
        <taxon>Anaeromyxobacteraceae</taxon>
        <taxon>Anaeromyxobacter</taxon>
    </lineage>
</organism>
<evidence type="ECO:0000256" key="3">
    <source>
        <dbReference type="ARBA" id="ARBA00022898"/>
    </source>
</evidence>
<dbReference type="InterPro" id="IPR023603">
    <property type="entry name" value="Low_specificity_L-TA-like"/>
</dbReference>
<dbReference type="PIRSF" id="PIRSF017617">
    <property type="entry name" value="Thr_aldolase"/>
    <property type="match status" value="1"/>
</dbReference>
<dbReference type="SUPFAM" id="SSF53383">
    <property type="entry name" value="PLP-dependent transferases"/>
    <property type="match status" value="1"/>
</dbReference>
<dbReference type="Gene3D" id="3.40.640.10">
    <property type="entry name" value="Type I PLP-dependent aspartate aminotransferase-like (Major domain)"/>
    <property type="match status" value="1"/>
</dbReference>
<proteinExistence type="inferred from homology"/>
<reference evidence="6" key="1">
    <citation type="journal article" date="2022" name="Int. J. Syst. Evol. Microbiol.">
        <title>Anaeromyxobacter oryzae sp. nov., Anaeromyxobacter diazotrophicus sp. nov. and Anaeromyxobacter paludicola sp. nov., isolated from paddy soils.</title>
        <authorList>
            <person name="Itoh H."/>
            <person name="Xu Z."/>
            <person name="Mise K."/>
            <person name="Masuda Y."/>
            <person name="Ushijima N."/>
            <person name="Hayakawa C."/>
            <person name="Shiratori Y."/>
            <person name="Senoo K."/>
        </authorList>
    </citation>
    <scope>NUCLEOTIDE SEQUENCE [LARGE SCALE GENOMIC DNA]</scope>
    <source>
        <strain evidence="6">Red232</strain>
    </source>
</reference>
<dbReference type="PANTHER" id="PTHR48097:SF9">
    <property type="entry name" value="L-THREONINE ALDOLASE"/>
    <property type="match status" value="1"/>
</dbReference>
<dbReference type="NCBIfam" id="NF041359">
    <property type="entry name" value="GntG_guanitoxin"/>
    <property type="match status" value="1"/>
</dbReference>
<dbReference type="PANTHER" id="PTHR48097">
    <property type="entry name" value="L-THREONINE ALDOLASE-RELATED"/>
    <property type="match status" value="1"/>
</dbReference>
<evidence type="ECO:0000256" key="2">
    <source>
        <dbReference type="ARBA" id="ARBA00006966"/>
    </source>
</evidence>
<evidence type="ECO:0000256" key="1">
    <source>
        <dbReference type="ARBA" id="ARBA00001933"/>
    </source>
</evidence>
<dbReference type="InterPro" id="IPR001597">
    <property type="entry name" value="ArAA_b-elim_lyase/Thr_aldolase"/>
</dbReference>
<dbReference type="InterPro" id="IPR015421">
    <property type="entry name" value="PyrdxlP-dep_Trfase_major"/>
</dbReference>
<comment type="similarity">
    <text evidence="2">Belongs to the threonine aldolase family.</text>
</comment>
<dbReference type="Gene3D" id="3.90.1150.10">
    <property type="entry name" value="Aspartate Aminotransferase, domain 1"/>
    <property type="match status" value="1"/>
</dbReference>
<evidence type="ECO:0000313" key="6">
    <source>
        <dbReference type="Proteomes" id="UP001162891"/>
    </source>
</evidence>
<keyword evidence="3" id="KW-0663">Pyridoxal phosphate</keyword>
<dbReference type="InterPro" id="IPR015422">
    <property type="entry name" value="PyrdxlP-dep_Trfase_small"/>
</dbReference>
<evidence type="ECO:0000313" key="5">
    <source>
        <dbReference type="EMBL" id="BDG02517.1"/>
    </source>
</evidence>
<gene>
    <name evidence="5" type="primary">ybjU</name>
    <name evidence="5" type="ORF">AMOR_15130</name>
</gene>
<dbReference type="CDD" id="cd06502">
    <property type="entry name" value="TA_like"/>
    <property type="match status" value="1"/>
</dbReference>
<accession>A0ABM7WSR4</accession>
<dbReference type="Proteomes" id="UP001162891">
    <property type="component" value="Chromosome"/>
</dbReference>
<dbReference type="EMBL" id="AP025591">
    <property type="protein sequence ID" value="BDG02517.1"/>
    <property type="molecule type" value="Genomic_DNA"/>
</dbReference>
<sequence length="348" mass="36895">MLYQPAMKTIDLRSDTVTRPTAAMREAMARAEVGDDVYGEDPTVNRLQERVAGLLGKEAALFVPSGTMANQLCLGVLTRPGDEIVCDHGAHCISFETGALSALWGVQARTVVAERGLLEPAQVEAAIRPEGDPYPRTRVLELENTHNRGGGAVYPLDRIRALAAVAERRGLAVHLDGARLWNACAASGLRPADYAASATTVSVCLSKGLGAPVGSVISSTKALIADARRLRKRLGGGMRQVGILAAAGLYALDHHVERLGEDHANARRLAEGLGALRGASLPLPVETNLVFVAFEGRSAADLSRRLAAEGVLANPEGSRPDMLRFVTHLDVSRADVDEALRIAARVLA</sequence>
<dbReference type="InterPro" id="IPR015424">
    <property type="entry name" value="PyrdxlP-dep_Trfase"/>
</dbReference>
<name>A0ABM7WSR4_9BACT</name>
<feature type="domain" description="Aromatic amino acid beta-eliminating lyase/threonine aldolase" evidence="4">
    <location>
        <begin position="11"/>
        <end position="293"/>
    </location>
</feature>
<protein>
    <submittedName>
        <fullName evidence="5">Threonine aldolase</fullName>
    </submittedName>
</protein>